<comment type="caution">
    <text evidence="2">The sequence shown here is derived from an EMBL/GenBank/DDBJ whole genome shotgun (WGS) entry which is preliminary data.</text>
</comment>
<evidence type="ECO:0000313" key="2">
    <source>
        <dbReference type="EMBL" id="TKA22880.1"/>
    </source>
</evidence>
<dbReference type="EMBL" id="NAJL01000064">
    <property type="protein sequence ID" value="TKA22880.1"/>
    <property type="molecule type" value="Genomic_DNA"/>
</dbReference>
<feature type="region of interest" description="Disordered" evidence="1">
    <location>
        <begin position="27"/>
        <end position="93"/>
    </location>
</feature>
<evidence type="ECO:0000313" key="3">
    <source>
        <dbReference type="Proteomes" id="UP000308549"/>
    </source>
</evidence>
<name>A0A4U0TLR7_9PEZI</name>
<protein>
    <submittedName>
        <fullName evidence="2">Uncharacterized protein</fullName>
    </submittedName>
</protein>
<dbReference type="AlphaFoldDB" id="A0A4U0TLR7"/>
<organism evidence="2 3">
    <name type="scientific">Salinomyces thailandicus</name>
    <dbReference type="NCBI Taxonomy" id="706561"/>
    <lineage>
        <taxon>Eukaryota</taxon>
        <taxon>Fungi</taxon>
        <taxon>Dikarya</taxon>
        <taxon>Ascomycota</taxon>
        <taxon>Pezizomycotina</taxon>
        <taxon>Dothideomycetes</taxon>
        <taxon>Dothideomycetidae</taxon>
        <taxon>Mycosphaerellales</taxon>
        <taxon>Teratosphaeriaceae</taxon>
        <taxon>Salinomyces</taxon>
    </lineage>
</organism>
<evidence type="ECO:0000256" key="1">
    <source>
        <dbReference type="SAM" id="MobiDB-lite"/>
    </source>
</evidence>
<dbReference type="Proteomes" id="UP000308549">
    <property type="component" value="Unassembled WGS sequence"/>
</dbReference>
<reference evidence="2 3" key="1">
    <citation type="submission" date="2017-03" db="EMBL/GenBank/DDBJ databases">
        <title>Genomes of endolithic fungi from Antarctica.</title>
        <authorList>
            <person name="Coleine C."/>
            <person name="Masonjones S."/>
            <person name="Stajich J.E."/>
        </authorList>
    </citation>
    <scope>NUCLEOTIDE SEQUENCE [LARGE SCALE GENOMIC DNA]</scope>
    <source>
        <strain evidence="2 3">CCFEE 6315</strain>
    </source>
</reference>
<proteinExistence type="predicted"/>
<gene>
    <name evidence="2" type="ORF">B0A50_07819</name>
</gene>
<sequence length="93" mass="10546">MDWMKEPAQPERDYTLVSAANAAEILRSGGNTLQKEEGEEEDEGDEDDEDERDGEDEKDEEDEEDHEIGAASVDTQERSINEPPYRPMVDCGR</sequence>
<keyword evidence="3" id="KW-1185">Reference proteome</keyword>
<feature type="compositionally biased region" description="Acidic residues" evidence="1">
    <location>
        <begin position="37"/>
        <end position="66"/>
    </location>
</feature>
<accession>A0A4U0TLR7</accession>